<dbReference type="PANTHER" id="PTHR34485:SF2">
    <property type="entry name" value="PROLINE RICH, LACRIMAL 1"/>
    <property type="match status" value="1"/>
</dbReference>
<organism evidence="2 3">
    <name type="scientific">Branchiostoma lanceolatum</name>
    <name type="common">Common lancelet</name>
    <name type="synonym">Amphioxus lanceolatum</name>
    <dbReference type="NCBI Taxonomy" id="7740"/>
    <lineage>
        <taxon>Eukaryota</taxon>
        <taxon>Metazoa</taxon>
        <taxon>Chordata</taxon>
        <taxon>Cephalochordata</taxon>
        <taxon>Leptocardii</taxon>
        <taxon>Amphioxiformes</taxon>
        <taxon>Branchiostomatidae</taxon>
        <taxon>Branchiostoma</taxon>
    </lineage>
</organism>
<keyword evidence="3" id="KW-1185">Reference proteome</keyword>
<dbReference type="EMBL" id="OV696697">
    <property type="protein sequence ID" value="CAH1242432.1"/>
    <property type="molecule type" value="Genomic_DNA"/>
</dbReference>
<proteinExistence type="predicted"/>
<gene>
    <name evidence="2" type="primary">Hypp6690</name>
    <name evidence="2" type="ORF">BLAG_LOCUS5723</name>
</gene>
<evidence type="ECO:0000313" key="2">
    <source>
        <dbReference type="EMBL" id="CAH1242432.1"/>
    </source>
</evidence>
<evidence type="ECO:0000256" key="1">
    <source>
        <dbReference type="SAM" id="MobiDB-lite"/>
    </source>
</evidence>
<dbReference type="PANTHER" id="PTHR34485">
    <property type="entry name" value="PROLINE-RICH, LACRIMAL 1"/>
    <property type="match status" value="1"/>
</dbReference>
<sequence>MRGEDATTADIPLFDGTAKSAEGYGFELIWDELRSDGFELHVHWQDGDSSSEKSFDTFFPNGKVMYCGGHVGRAHGKQLETFFKMKTFTPDFMKRHSTSESEYKELEKLKCHCEPRHKDGGHGLPFPGKFIENDRLLSILSDMETTPLDDIPRITIQDSRVWRPTLCTGARVWRKREPVKSRTIHSTDSGKKRKRDQETKTATAAPLTYPPQPLKIGQLVAVAFKKALYVGTVKSVEDKRTAEVDFLSYH</sequence>
<name>A0A8K0EB22_BRALA</name>
<feature type="region of interest" description="Disordered" evidence="1">
    <location>
        <begin position="178"/>
        <end position="208"/>
    </location>
</feature>
<evidence type="ECO:0000313" key="3">
    <source>
        <dbReference type="Proteomes" id="UP000838412"/>
    </source>
</evidence>
<dbReference type="AlphaFoldDB" id="A0A8K0EB22"/>
<dbReference type="Proteomes" id="UP000838412">
    <property type="component" value="Chromosome 12"/>
</dbReference>
<accession>A0A8K0EB22</accession>
<reference evidence="2" key="1">
    <citation type="submission" date="2022-01" db="EMBL/GenBank/DDBJ databases">
        <authorList>
            <person name="Braso-Vives M."/>
        </authorList>
    </citation>
    <scope>NUCLEOTIDE SEQUENCE</scope>
</reference>
<protein>
    <submittedName>
        <fullName evidence="2">Hypp6690 protein</fullName>
    </submittedName>
</protein>